<keyword evidence="6" id="KW-0597">Phosphoprotein</keyword>
<comment type="similarity">
    <text evidence="2">Belongs to the NAF1 family.</text>
</comment>
<dbReference type="OrthoDB" id="21550at2759"/>
<keyword evidence="8" id="KW-0539">Nucleus</keyword>
<dbReference type="InterPro" id="IPR007504">
    <property type="entry name" value="H/ACA_rnp_Gar1/Naf1"/>
</dbReference>
<dbReference type="PANTHER" id="PTHR31633">
    <property type="entry name" value="H/ACA RIBONUCLEOPROTEIN COMPLEX NON-CORE SUBUNIT NAF1"/>
    <property type="match status" value="1"/>
</dbReference>
<dbReference type="InterPro" id="IPR040309">
    <property type="entry name" value="Naf1"/>
</dbReference>
<keyword evidence="4" id="KW-0690">Ribosome biogenesis</keyword>
<dbReference type="Gene3D" id="2.40.10.230">
    <property type="entry name" value="Probable tRNA pseudouridine synthase domain"/>
    <property type="match status" value="1"/>
</dbReference>
<evidence type="ECO:0000256" key="7">
    <source>
        <dbReference type="ARBA" id="ARBA00022884"/>
    </source>
</evidence>
<evidence type="ECO:0000256" key="6">
    <source>
        <dbReference type="ARBA" id="ARBA00022553"/>
    </source>
</evidence>
<feature type="compositionally biased region" description="Polar residues" evidence="9">
    <location>
        <begin position="557"/>
        <end position="570"/>
    </location>
</feature>
<name>A0A9P6FYF9_9FUNG</name>
<dbReference type="SUPFAM" id="SSF50447">
    <property type="entry name" value="Translation proteins"/>
    <property type="match status" value="1"/>
</dbReference>
<evidence type="ECO:0000256" key="8">
    <source>
        <dbReference type="ARBA" id="ARBA00023242"/>
    </source>
</evidence>
<dbReference type="InterPro" id="IPR009000">
    <property type="entry name" value="Transl_B-barrel_sf"/>
</dbReference>
<evidence type="ECO:0000256" key="2">
    <source>
        <dbReference type="ARBA" id="ARBA00009801"/>
    </source>
</evidence>
<evidence type="ECO:0000256" key="1">
    <source>
        <dbReference type="ARBA" id="ARBA00004123"/>
    </source>
</evidence>
<feature type="compositionally biased region" description="Basic residues" evidence="9">
    <location>
        <begin position="401"/>
        <end position="412"/>
    </location>
</feature>
<dbReference type="GO" id="GO:0005732">
    <property type="term" value="C:sno(s)RNA-containing ribonucleoprotein complex"/>
    <property type="evidence" value="ECO:0007669"/>
    <property type="project" value="InterPro"/>
</dbReference>
<dbReference type="GO" id="GO:0003723">
    <property type="term" value="F:RNA binding"/>
    <property type="evidence" value="ECO:0007669"/>
    <property type="project" value="UniProtKB-KW"/>
</dbReference>
<evidence type="ECO:0000256" key="9">
    <source>
        <dbReference type="SAM" id="MobiDB-lite"/>
    </source>
</evidence>
<feature type="region of interest" description="Disordered" evidence="9">
    <location>
        <begin position="379"/>
        <end position="487"/>
    </location>
</feature>
<comment type="caution">
    <text evidence="10">The sequence shown here is derived from an EMBL/GenBank/DDBJ whole genome shotgun (WGS) entry which is preliminary data.</text>
</comment>
<feature type="compositionally biased region" description="Acidic residues" evidence="9">
    <location>
        <begin position="380"/>
        <end position="395"/>
    </location>
</feature>
<gene>
    <name evidence="10" type="ORF">BGW38_007289</name>
</gene>
<evidence type="ECO:0000256" key="3">
    <source>
        <dbReference type="ARBA" id="ARBA00021438"/>
    </source>
</evidence>
<dbReference type="GO" id="GO:0000493">
    <property type="term" value="P:box H/ACA snoRNP assembly"/>
    <property type="evidence" value="ECO:0007669"/>
    <property type="project" value="InterPro"/>
</dbReference>
<keyword evidence="11" id="KW-1185">Reference proteome</keyword>
<evidence type="ECO:0000256" key="4">
    <source>
        <dbReference type="ARBA" id="ARBA00022517"/>
    </source>
</evidence>
<evidence type="ECO:0000256" key="5">
    <source>
        <dbReference type="ARBA" id="ARBA00022552"/>
    </source>
</evidence>
<keyword evidence="5" id="KW-0698">rRNA processing</keyword>
<feature type="region of interest" description="Disordered" evidence="9">
    <location>
        <begin position="557"/>
        <end position="589"/>
    </location>
</feature>
<feature type="compositionally biased region" description="Low complexity" evidence="9">
    <location>
        <begin position="36"/>
        <end position="48"/>
    </location>
</feature>
<dbReference type="Pfam" id="PF04410">
    <property type="entry name" value="Gar1"/>
    <property type="match status" value="1"/>
</dbReference>
<feature type="region of interest" description="Disordered" evidence="9">
    <location>
        <begin position="160"/>
        <end position="208"/>
    </location>
</feature>
<accession>A0A9P6FYF9</accession>
<proteinExistence type="inferred from homology"/>
<feature type="region of interest" description="Disordered" evidence="9">
    <location>
        <begin position="1"/>
        <end position="50"/>
    </location>
</feature>
<keyword evidence="7" id="KW-0694">RNA-binding</keyword>
<comment type="subcellular location">
    <subcellularLocation>
        <location evidence="1">Nucleus</location>
    </subcellularLocation>
</comment>
<dbReference type="GO" id="GO:0006364">
    <property type="term" value="P:rRNA processing"/>
    <property type="evidence" value="ECO:0007669"/>
    <property type="project" value="UniProtKB-KW"/>
</dbReference>
<feature type="compositionally biased region" description="Polar residues" evidence="9">
    <location>
        <begin position="418"/>
        <end position="431"/>
    </location>
</feature>
<evidence type="ECO:0000313" key="11">
    <source>
        <dbReference type="Proteomes" id="UP000780801"/>
    </source>
</evidence>
<evidence type="ECO:0000313" key="10">
    <source>
        <dbReference type="EMBL" id="KAF9584190.1"/>
    </source>
</evidence>
<dbReference type="AlphaFoldDB" id="A0A9P6FYF9"/>
<organism evidence="10 11">
    <name type="scientific">Lunasporangiospora selenospora</name>
    <dbReference type="NCBI Taxonomy" id="979761"/>
    <lineage>
        <taxon>Eukaryota</taxon>
        <taxon>Fungi</taxon>
        <taxon>Fungi incertae sedis</taxon>
        <taxon>Mucoromycota</taxon>
        <taxon>Mortierellomycotina</taxon>
        <taxon>Mortierellomycetes</taxon>
        <taxon>Mortierellales</taxon>
        <taxon>Mortierellaceae</taxon>
        <taxon>Lunasporangiospora</taxon>
    </lineage>
</organism>
<sequence length="589" mass="63782">MINISHQEVEEEMTMESGVAPLCTASKPSDSQDLAPTTTPQLTSVTTSMDVDERDDIAPLPAGPIDLNVQQHPTPEVSMDTTSEMPMLPSEASLSHHTIVSSEEGASSTSAAVFTHDAVAAATAAGIITENIDISSGVKHETTSITISTADDRIDAILAGEDSKDGYESSDLESSSDDSGDSSSDDSNSDADDSNDHDDSDSETELDRTMRTALTLEQREKVLMAIDAMDGDSDMASGGALHTANEITQLPEVKKPEITLTPETHLDPVGAVQSIVENVVVVESFGSGDVQVLDSGTIVAVIRKGEDGSADEREVLGEIFETFGPVKQPMYSIRFNKASDIPAGCIRGSTVYAVPEHSSVVLTAPLKAMKGCDASNRYDEEVDEGEMEFSDDEKEMEYKRMKVQKQKKKGGRERKLPQENSAGSSMDTTTRPIAAPVAPTSRPRFALPPKPTFDANDDGYRILQRPGALTSTPNRPPGAPASASAAVGSVPWYMQQQRELQNMQQQQQQQFEQQQRLHQQLLLQQQQQKLLYDQQQQQQALYQKQIQEAQETIMRLQQQLQSSSNDGANASPQVPQSQPQPPPPPPGAF</sequence>
<dbReference type="EMBL" id="JAABOA010000478">
    <property type="protein sequence ID" value="KAF9584190.1"/>
    <property type="molecule type" value="Genomic_DNA"/>
</dbReference>
<feature type="compositionally biased region" description="Acidic residues" evidence="9">
    <location>
        <begin position="168"/>
        <end position="204"/>
    </location>
</feature>
<protein>
    <recommendedName>
        <fullName evidence="3">H/ACA ribonucleoprotein complex non-core subunit NAF1</fullName>
    </recommendedName>
</protein>
<dbReference type="GO" id="GO:0001522">
    <property type="term" value="P:pseudouridine synthesis"/>
    <property type="evidence" value="ECO:0007669"/>
    <property type="project" value="InterPro"/>
</dbReference>
<dbReference type="PANTHER" id="PTHR31633:SF1">
    <property type="entry name" value="H_ACA RIBONUCLEOPROTEIN COMPLEX NON-CORE SUBUNIT NAF1"/>
    <property type="match status" value="1"/>
</dbReference>
<feature type="compositionally biased region" description="Pro residues" evidence="9">
    <location>
        <begin position="578"/>
        <end position="589"/>
    </location>
</feature>
<reference evidence="10" key="1">
    <citation type="journal article" date="2020" name="Fungal Divers.">
        <title>Resolving the Mortierellaceae phylogeny through synthesis of multi-gene phylogenetics and phylogenomics.</title>
        <authorList>
            <person name="Vandepol N."/>
            <person name="Liber J."/>
            <person name="Desiro A."/>
            <person name="Na H."/>
            <person name="Kennedy M."/>
            <person name="Barry K."/>
            <person name="Grigoriev I.V."/>
            <person name="Miller A.N."/>
            <person name="O'Donnell K."/>
            <person name="Stajich J.E."/>
            <person name="Bonito G."/>
        </authorList>
    </citation>
    <scope>NUCLEOTIDE SEQUENCE</scope>
    <source>
        <strain evidence="10">KOD1015</strain>
    </source>
</reference>
<feature type="compositionally biased region" description="Polar residues" evidence="9">
    <location>
        <begin position="26"/>
        <end position="35"/>
    </location>
</feature>
<dbReference type="InterPro" id="IPR038664">
    <property type="entry name" value="Gar1/Naf1_Cbf5-bd_sf"/>
</dbReference>
<dbReference type="Proteomes" id="UP000780801">
    <property type="component" value="Unassembled WGS sequence"/>
</dbReference>
<dbReference type="GO" id="GO:0005634">
    <property type="term" value="C:nucleus"/>
    <property type="evidence" value="ECO:0007669"/>
    <property type="project" value="UniProtKB-SubCell"/>
</dbReference>